<evidence type="ECO:0000256" key="1">
    <source>
        <dbReference type="SAM" id="Phobius"/>
    </source>
</evidence>
<evidence type="ECO:0000313" key="3">
    <source>
        <dbReference type="EMBL" id="KAL0449423.1"/>
    </source>
</evidence>
<keyword evidence="1" id="KW-1133">Transmembrane helix</keyword>
<gene>
    <name evidence="3" type="ORF">Slati_1498700</name>
</gene>
<dbReference type="InterPro" id="IPR013103">
    <property type="entry name" value="RVT_2"/>
</dbReference>
<dbReference type="EMBL" id="JACGWN010000005">
    <property type="protein sequence ID" value="KAL0449423.1"/>
    <property type="molecule type" value="Genomic_DNA"/>
</dbReference>
<accession>A0AAW2X6P0</accession>
<reference evidence="3" key="1">
    <citation type="submission" date="2020-06" db="EMBL/GenBank/DDBJ databases">
        <authorList>
            <person name="Li T."/>
            <person name="Hu X."/>
            <person name="Zhang T."/>
            <person name="Song X."/>
            <person name="Zhang H."/>
            <person name="Dai N."/>
            <person name="Sheng W."/>
            <person name="Hou X."/>
            <person name="Wei L."/>
        </authorList>
    </citation>
    <scope>NUCLEOTIDE SEQUENCE</scope>
    <source>
        <strain evidence="3">KEN1</strain>
        <tissue evidence="3">Leaf</tissue>
    </source>
</reference>
<feature type="domain" description="Reverse transcriptase Ty1/copia-type" evidence="2">
    <location>
        <begin position="96"/>
        <end position="171"/>
    </location>
</feature>
<comment type="caution">
    <text evidence="3">The sequence shown here is derived from an EMBL/GenBank/DDBJ whole genome shotgun (WGS) entry which is preliminary data.</text>
</comment>
<organism evidence="3">
    <name type="scientific">Sesamum latifolium</name>
    <dbReference type="NCBI Taxonomy" id="2727402"/>
    <lineage>
        <taxon>Eukaryota</taxon>
        <taxon>Viridiplantae</taxon>
        <taxon>Streptophyta</taxon>
        <taxon>Embryophyta</taxon>
        <taxon>Tracheophyta</taxon>
        <taxon>Spermatophyta</taxon>
        <taxon>Magnoliopsida</taxon>
        <taxon>eudicotyledons</taxon>
        <taxon>Gunneridae</taxon>
        <taxon>Pentapetalae</taxon>
        <taxon>asterids</taxon>
        <taxon>lamiids</taxon>
        <taxon>Lamiales</taxon>
        <taxon>Pedaliaceae</taxon>
        <taxon>Sesamum</taxon>
    </lineage>
</organism>
<name>A0AAW2X6P0_9LAMI</name>
<keyword evidence="1" id="KW-0812">Transmembrane</keyword>
<protein>
    <recommendedName>
        <fullName evidence="2">Reverse transcriptase Ty1/copia-type domain-containing protein</fullName>
    </recommendedName>
</protein>
<proteinExistence type="predicted"/>
<reference evidence="3" key="2">
    <citation type="journal article" date="2024" name="Plant">
        <title>Genomic evolution and insights into agronomic trait innovations of Sesamum species.</title>
        <authorList>
            <person name="Miao H."/>
            <person name="Wang L."/>
            <person name="Qu L."/>
            <person name="Liu H."/>
            <person name="Sun Y."/>
            <person name="Le M."/>
            <person name="Wang Q."/>
            <person name="Wei S."/>
            <person name="Zheng Y."/>
            <person name="Lin W."/>
            <person name="Duan Y."/>
            <person name="Cao H."/>
            <person name="Xiong S."/>
            <person name="Wang X."/>
            <person name="Wei L."/>
            <person name="Li C."/>
            <person name="Ma Q."/>
            <person name="Ju M."/>
            <person name="Zhao R."/>
            <person name="Li G."/>
            <person name="Mu C."/>
            <person name="Tian Q."/>
            <person name="Mei H."/>
            <person name="Zhang T."/>
            <person name="Gao T."/>
            <person name="Zhang H."/>
        </authorList>
    </citation>
    <scope>NUCLEOTIDE SEQUENCE</scope>
    <source>
        <strain evidence="3">KEN1</strain>
    </source>
</reference>
<dbReference type="Pfam" id="PF07727">
    <property type="entry name" value="RVT_2"/>
    <property type="match status" value="1"/>
</dbReference>
<dbReference type="AlphaFoldDB" id="A0AAW2X6P0"/>
<keyword evidence="1" id="KW-0472">Membrane</keyword>
<feature type="transmembrane region" description="Helical" evidence="1">
    <location>
        <begin position="150"/>
        <end position="172"/>
    </location>
</feature>
<evidence type="ECO:0000259" key="2">
    <source>
        <dbReference type="Pfam" id="PF07727"/>
    </source>
</evidence>
<sequence length="174" mass="19901">MGFLPDTRHEELLPKESSEAIPQATVASSFVPMVPNENIPILQRSTRVSWPPERYNLLVIGQLDNDPKTYEEVISDIDSGKWLEAMRSEMDSMSSNKVWTSVDTPKGFKPVECKWVYKRKLRADGEVTTLNSRLVAKGYTQTPGLDYEEIYLPIAMSIFIRILFAISAYYVYKI</sequence>